<accession>A0ABV6MVT4</accession>
<dbReference type="EMBL" id="JBHLUD010000007">
    <property type="protein sequence ID" value="MFC0544433.1"/>
    <property type="molecule type" value="Genomic_DNA"/>
</dbReference>
<evidence type="ECO:0000313" key="4">
    <source>
        <dbReference type="Proteomes" id="UP001589810"/>
    </source>
</evidence>
<keyword evidence="2" id="KW-0812">Transmembrane</keyword>
<keyword evidence="2" id="KW-1133">Transmembrane helix</keyword>
<feature type="transmembrane region" description="Helical" evidence="2">
    <location>
        <begin position="39"/>
        <end position="62"/>
    </location>
</feature>
<protein>
    <recommendedName>
        <fullName evidence="5">DUF3558 domain-containing protein</fullName>
    </recommendedName>
</protein>
<gene>
    <name evidence="3" type="ORF">ACFFH7_23205</name>
</gene>
<evidence type="ECO:0000313" key="3">
    <source>
        <dbReference type="EMBL" id="MFC0544433.1"/>
    </source>
</evidence>
<evidence type="ECO:0008006" key="5">
    <source>
        <dbReference type="Google" id="ProtNLM"/>
    </source>
</evidence>
<keyword evidence="2" id="KW-0472">Membrane</keyword>
<evidence type="ECO:0000256" key="1">
    <source>
        <dbReference type="SAM" id="MobiDB-lite"/>
    </source>
</evidence>
<comment type="caution">
    <text evidence="3">The sequence shown here is derived from an EMBL/GenBank/DDBJ whole genome shotgun (WGS) entry which is preliminary data.</text>
</comment>
<sequence>MTESDHGRADQWAVNGPAPDFFATAGNAPPPPPKPRRTAWIVAGVVALVVVSGVGVGIGVVLRQSAGQPSKPAAAPVYSMNAVSNACDLVDPAPLTKWSSTLAGPPEHREVRPDATGAGSLSCRIYFNGDAVNTAEIIVDAEFTNGSAPAAYDNWQRGDAAKTGVGKASGPVTGIGAKAYWHTEVFGDLVTDTRYLLAVLDGNVSVRVRLNVSRDKDDSPVQREELESVAKAEARRALNGLKQK</sequence>
<name>A0ABV6MVT4_9PSEU</name>
<reference evidence="3 4" key="1">
    <citation type="submission" date="2024-09" db="EMBL/GenBank/DDBJ databases">
        <authorList>
            <person name="Sun Q."/>
            <person name="Mori K."/>
        </authorList>
    </citation>
    <scope>NUCLEOTIDE SEQUENCE [LARGE SCALE GENOMIC DNA]</scope>
    <source>
        <strain evidence="3 4">TBRC 1432</strain>
    </source>
</reference>
<dbReference type="RefSeq" id="WP_273935922.1">
    <property type="nucleotide sequence ID" value="NZ_CP097263.1"/>
</dbReference>
<evidence type="ECO:0000256" key="2">
    <source>
        <dbReference type="SAM" id="Phobius"/>
    </source>
</evidence>
<proteinExistence type="predicted"/>
<feature type="region of interest" description="Disordered" evidence="1">
    <location>
        <begin position="1"/>
        <end position="33"/>
    </location>
</feature>
<dbReference type="Proteomes" id="UP001589810">
    <property type="component" value="Unassembled WGS sequence"/>
</dbReference>
<organism evidence="3 4">
    <name type="scientific">Kutzneria chonburiensis</name>
    <dbReference type="NCBI Taxonomy" id="1483604"/>
    <lineage>
        <taxon>Bacteria</taxon>
        <taxon>Bacillati</taxon>
        <taxon>Actinomycetota</taxon>
        <taxon>Actinomycetes</taxon>
        <taxon>Pseudonocardiales</taxon>
        <taxon>Pseudonocardiaceae</taxon>
        <taxon>Kutzneria</taxon>
    </lineage>
</organism>
<keyword evidence="4" id="KW-1185">Reference proteome</keyword>